<keyword evidence="3" id="KW-0732">Signal</keyword>
<dbReference type="InterPro" id="IPR021109">
    <property type="entry name" value="Peptidase_aspartic_dom_sf"/>
</dbReference>
<evidence type="ECO:0000259" key="9">
    <source>
        <dbReference type="PROSITE" id="PS51767"/>
    </source>
</evidence>
<dbReference type="FunFam" id="2.40.70.10:FF:000013">
    <property type="entry name" value="Aspartyl protease AED1"/>
    <property type="match status" value="1"/>
</dbReference>
<name>A0A8J5ZQT1_9ROSI</name>
<keyword evidence="8" id="KW-1133">Transmembrane helix</keyword>
<dbReference type="PANTHER" id="PTHR13683:SF750">
    <property type="entry name" value="ASPARTYL PROTEASE AED1"/>
    <property type="match status" value="1"/>
</dbReference>
<evidence type="ECO:0000256" key="1">
    <source>
        <dbReference type="ARBA" id="ARBA00007447"/>
    </source>
</evidence>
<dbReference type="Pfam" id="PF14543">
    <property type="entry name" value="TAXi_N"/>
    <property type="match status" value="3"/>
</dbReference>
<organism evidence="10 11">
    <name type="scientific">Gossypium anomalum</name>
    <dbReference type="NCBI Taxonomy" id="47600"/>
    <lineage>
        <taxon>Eukaryota</taxon>
        <taxon>Viridiplantae</taxon>
        <taxon>Streptophyta</taxon>
        <taxon>Embryophyta</taxon>
        <taxon>Tracheophyta</taxon>
        <taxon>Spermatophyta</taxon>
        <taxon>Magnoliopsida</taxon>
        <taxon>eudicotyledons</taxon>
        <taxon>Gunneridae</taxon>
        <taxon>Pentapetalae</taxon>
        <taxon>rosids</taxon>
        <taxon>malvids</taxon>
        <taxon>Malvales</taxon>
        <taxon>Malvaceae</taxon>
        <taxon>Malvoideae</taxon>
        <taxon>Gossypium</taxon>
    </lineage>
</organism>
<keyword evidence="5" id="KW-0378">Hydrolase</keyword>
<evidence type="ECO:0000256" key="3">
    <source>
        <dbReference type="ARBA" id="ARBA00022729"/>
    </source>
</evidence>
<keyword evidence="11" id="KW-1185">Reference proteome</keyword>
<dbReference type="PROSITE" id="PS51767">
    <property type="entry name" value="PEPTIDASE_A1"/>
    <property type="match status" value="3"/>
</dbReference>
<evidence type="ECO:0000313" key="10">
    <source>
        <dbReference type="EMBL" id="KAG8495289.1"/>
    </source>
</evidence>
<evidence type="ECO:0000256" key="5">
    <source>
        <dbReference type="ARBA" id="ARBA00022801"/>
    </source>
</evidence>
<comment type="caution">
    <text evidence="10">The sequence shown here is derived from an EMBL/GenBank/DDBJ whole genome shotgun (WGS) entry which is preliminary data.</text>
</comment>
<dbReference type="Proteomes" id="UP000701853">
    <property type="component" value="Chromosome 5"/>
</dbReference>
<keyword evidence="8" id="KW-0472">Membrane</keyword>
<dbReference type="FunFam" id="2.40.70.10:FF:000021">
    <property type="entry name" value="Aspartyl protease AED1"/>
    <property type="match status" value="3"/>
</dbReference>
<dbReference type="Pfam" id="PF14541">
    <property type="entry name" value="TAXi_C"/>
    <property type="match status" value="3"/>
</dbReference>
<evidence type="ECO:0000256" key="7">
    <source>
        <dbReference type="PIRSR" id="PIRSR601461-1"/>
    </source>
</evidence>
<dbReference type="InterPro" id="IPR001461">
    <property type="entry name" value="Aspartic_peptidase_A1"/>
</dbReference>
<protein>
    <recommendedName>
        <fullName evidence="9">Peptidase A1 domain-containing protein</fullName>
    </recommendedName>
</protein>
<sequence>MGTTIISPTFLSAYLLLLCLVCCLKEGYGLGRRATAESHHLEHSHTIQVTSLLPSSICSPATKELNKKSSLRVVHKHGPCSQLHRQDKANIPTDAEILRQDEARARAMSTRYDATNLPAKDGSVVGSGNYVVTVGLGTPKKDLTLIFDTGSDITWTQCQPCAGSCYQQLDPVFAPSQSSTYSNISCNSTTCNSLTSAKGIKPRCSSSACVYGIQYGDMSFSIGFFAKETLTLTSSDVFKDFLFGCGQNNQGFLLGAAGLIGLGRDKLSLPSQTALKYKGVFSYCLPSSASSTGFLSFGDTGASKSVKFITLSTVSQRSAFYGIDITGISVGGQKLSIAASVFTAGGAIIDSGTVITRLPPTAYAALSSEFKKQMSQYAMHQLQSCWTHAITLPRILQLTGGVEVPTAAEGIFFVRSISQVCLAFARNNNDTDIGIFGNTQQKTLQVVYDVAGGRLGLHMRSKGQILVWMASIFTIYILHVNSLLASAACHSFIQDEKLSWTMGVSIISPTFLSVYLLLLCLVCSLKEGYALGRRAAVAESHHLEHSHTIQVSSLLPSSICSPATKVLDKKSSLQVVHKHGPCSQLYHHDKANIPTHAEILLQDVARVKSIHLKLAKSLGSTKVDQTDAANIPAKDGSVVGSGNYVVTVGLGTPKKDLTLIFDTGSDITWTQCQPCVGTCYKQQDPVFAPSLSSTYSNISCSSTTCNSLASATGNTPGCSSSACVYGIQYGDSSFSVGIFAKEKLTLTSTDVFDDFLFGCGQNNQGLFGGAAGLIGLGRDKLSLPSQTASKYKKYFSYCLPSSASSTGFLSFGYGGVSKFVKFTTLTTISKAASFYGIDIVGISVGGKKLPISASVFTAGGAIIDSGTVITRLPPTAYTALSSEFRKLMSQYPKAQPLSILDTCYDFTKFSSRGVEVPIATKGILYVNTISQVCLAFAGNTDDIDVGIFGNTQQKTLEVVYDGVGGKLGRSGTILSMATMIVPNSIAFQLSTNSLFFLLLIIFCSSCKTTNAFQGTKSKSFHHILHLNSLLQSAACNSSTQGLHHQKSSLQVVHKHGPCSPLHLNRAKTPPTHAETFFQDEGRVRYIQSRLGNKSGSKADVKVTDVANLPARDGRVVGSGNYIVTVGIGTPKKQLSLIFDTGSDITWTQCEPCLGYCYQQRDAKFDPSVSSTYSNVSCNSVQCSSLLSATGYLPLCSLSTCVYGTQYGDSSFSTGFFAKERLTLTPFDVFDNFLFGCGQNNQGLFGGAAGLLGLGRDQLSLPSQTATKYNKIFSYCLPSSSSSIGFLTLGKCRRYGSKSIKFTPLSTSIQDSSFYGLDITGISVGGKRLSISASVFTTAGAIIDSGTVITRLPPDAYAALRSEFRQRMRRYRMGRELSILDTCYDFSKYKSVNIPKISFFFRGGVKLTIPLVGTLYVANVSRVCLAFAANSDASDMAIFGNTQQKTLQVIYDGAGGRVGFGTKGCY</sequence>
<feature type="active site" evidence="7">
    <location>
        <position position="350"/>
    </location>
</feature>
<dbReference type="InterPro" id="IPR032861">
    <property type="entry name" value="TAXi_N"/>
</dbReference>
<feature type="active site" evidence="7">
    <location>
        <position position="148"/>
    </location>
</feature>
<dbReference type="GO" id="GO:0006508">
    <property type="term" value="P:proteolysis"/>
    <property type="evidence" value="ECO:0007669"/>
    <property type="project" value="UniProtKB-KW"/>
</dbReference>
<feature type="domain" description="Peptidase A1" evidence="9">
    <location>
        <begin position="1121"/>
        <end position="1460"/>
    </location>
</feature>
<keyword evidence="6" id="KW-1015">Disulfide bond</keyword>
<dbReference type="EMBL" id="JAHUZN010000005">
    <property type="protein sequence ID" value="KAG8495289.1"/>
    <property type="molecule type" value="Genomic_DNA"/>
</dbReference>
<comment type="similarity">
    <text evidence="1">Belongs to the peptidase A1 family.</text>
</comment>
<reference evidence="10 11" key="1">
    <citation type="journal article" date="2021" name="bioRxiv">
        <title>The Gossypium anomalum genome as a resource for cotton improvement and evolutionary analysis of hybrid incompatibility.</title>
        <authorList>
            <person name="Grover C.E."/>
            <person name="Yuan D."/>
            <person name="Arick M.A."/>
            <person name="Miller E.R."/>
            <person name="Hu G."/>
            <person name="Peterson D.G."/>
            <person name="Wendel J.F."/>
            <person name="Udall J.A."/>
        </authorList>
    </citation>
    <scope>NUCLEOTIDE SEQUENCE [LARGE SCALE GENOMIC DNA]</scope>
    <source>
        <strain evidence="10">JFW-Udall</strain>
        <tissue evidence="10">Leaf</tissue>
    </source>
</reference>
<dbReference type="InterPro" id="IPR033121">
    <property type="entry name" value="PEPTIDASE_A1"/>
</dbReference>
<evidence type="ECO:0000256" key="2">
    <source>
        <dbReference type="ARBA" id="ARBA00022670"/>
    </source>
</evidence>
<dbReference type="SUPFAM" id="SSF50630">
    <property type="entry name" value="Acid proteases"/>
    <property type="match status" value="3"/>
</dbReference>
<feature type="domain" description="Peptidase A1" evidence="9">
    <location>
        <begin position="644"/>
        <end position="970"/>
    </location>
</feature>
<dbReference type="OrthoDB" id="2747330at2759"/>
<evidence type="ECO:0000256" key="8">
    <source>
        <dbReference type="SAM" id="Phobius"/>
    </source>
</evidence>
<feature type="transmembrane region" description="Helical" evidence="8">
    <location>
        <begin position="6"/>
        <end position="24"/>
    </location>
</feature>
<gene>
    <name evidence="10" type="ORF">CXB51_012928</name>
</gene>
<feature type="transmembrane region" description="Helical" evidence="8">
    <location>
        <begin position="465"/>
        <end position="488"/>
    </location>
</feature>
<feature type="domain" description="Peptidase A1" evidence="9">
    <location>
        <begin position="130"/>
        <end position="458"/>
    </location>
</feature>
<dbReference type="InterPro" id="IPR032799">
    <property type="entry name" value="TAXi_C"/>
</dbReference>
<feature type="transmembrane region" description="Helical" evidence="8">
    <location>
        <begin position="500"/>
        <end position="525"/>
    </location>
</feature>
<evidence type="ECO:0000313" key="11">
    <source>
        <dbReference type="Proteomes" id="UP000701853"/>
    </source>
</evidence>
<evidence type="ECO:0000256" key="4">
    <source>
        <dbReference type="ARBA" id="ARBA00022750"/>
    </source>
</evidence>
<dbReference type="Gene3D" id="2.40.70.10">
    <property type="entry name" value="Acid Proteases"/>
    <property type="match status" value="6"/>
</dbReference>
<keyword evidence="4" id="KW-0064">Aspartyl protease</keyword>
<dbReference type="GO" id="GO:0004190">
    <property type="term" value="F:aspartic-type endopeptidase activity"/>
    <property type="evidence" value="ECO:0007669"/>
    <property type="project" value="UniProtKB-KW"/>
</dbReference>
<accession>A0A8J5ZQT1</accession>
<keyword evidence="2" id="KW-0645">Protease</keyword>
<keyword evidence="8" id="KW-0812">Transmembrane</keyword>
<evidence type="ECO:0000256" key="6">
    <source>
        <dbReference type="ARBA" id="ARBA00023157"/>
    </source>
</evidence>
<dbReference type="PANTHER" id="PTHR13683">
    <property type="entry name" value="ASPARTYL PROTEASES"/>
    <property type="match status" value="1"/>
</dbReference>
<proteinExistence type="inferred from homology"/>